<dbReference type="Proteomes" id="UP000253410">
    <property type="component" value="Unassembled WGS sequence"/>
</dbReference>
<feature type="domain" description="UDP-N-acetylglucosamine 2-epimerase" evidence="2">
    <location>
        <begin position="194"/>
        <end position="432"/>
    </location>
</feature>
<dbReference type="InterPro" id="IPR029767">
    <property type="entry name" value="WecB-like"/>
</dbReference>
<sequence>MKHFPGNQLISTMKYTIQNPSCAGMMEAAIEKAMDLKRPLYLPIIATKPCFIKMASLIQSMTQQDLPFLLVNSNQHYDQLLTAQIDELGYKQQIGANLYSNGRDFNERIITMCQSVTDFLSVLATYTEKPDIIPVVSGDTFSAGILPQLFYFSAGARSVHVEAGLRSYGPADKNRWQEGNVLHQAGWDWARYVNDPFPEGMDSRLASISSELLLAPVKRNMDNLLYEGYVAENIMVTGSLSSDAVELMKKFTHTEDFLDRYPFLSGKKWLRVDLHRRENLIPDRLMAVLSGIAKLSREGMNILLVKSNAMMAAIHQFGLEEQLGATEKAGVKICELWPSYLDVISFMLSDYCLGLYTDSGGLQEEAHILRVPCLTLRYSTDRPETILDAGGNLLLPPVSEKFICHNTLNAFDNTSRWAHQDSDNIYGNKVADLIVEKLKHYTPQYNAARRMLTY</sequence>
<dbReference type="EMBL" id="QFFJ01000001">
    <property type="protein sequence ID" value="RBL92473.1"/>
    <property type="molecule type" value="Genomic_DNA"/>
</dbReference>
<organism evidence="3 4">
    <name type="scientific">Chitinophaga flava</name>
    <dbReference type="NCBI Taxonomy" id="2259036"/>
    <lineage>
        <taxon>Bacteria</taxon>
        <taxon>Pseudomonadati</taxon>
        <taxon>Bacteroidota</taxon>
        <taxon>Chitinophagia</taxon>
        <taxon>Chitinophagales</taxon>
        <taxon>Chitinophagaceae</taxon>
        <taxon>Chitinophaga</taxon>
    </lineage>
</organism>
<gene>
    <name evidence="3" type="ORF">DF182_07790</name>
</gene>
<evidence type="ECO:0000313" key="3">
    <source>
        <dbReference type="EMBL" id="RBL92473.1"/>
    </source>
</evidence>
<comment type="caution">
    <text evidence="3">The sequence shown here is derived from an EMBL/GenBank/DDBJ whole genome shotgun (WGS) entry which is preliminary data.</text>
</comment>
<evidence type="ECO:0000256" key="1">
    <source>
        <dbReference type="RuleBase" id="RU003513"/>
    </source>
</evidence>
<keyword evidence="1" id="KW-0413">Isomerase</keyword>
<dbReference type="Pfam" id="PF02350">
    <property type="entry name" value="Epimerase_2"/>
    <property type="match status" value="1"/>
</dbReference>
<dbReference type="PANTHER" id="PTHR43174">
    <property type="entry name" value="UDP-N-ACETYLGLUCOSAMINE 2-EPIMERASE"/>
    <property type="match status" value="1"/>
</dbReference>
<evidence type="ECO:0000313" key="4">
    <source>
        <dbReference type="Proteomes" id="UP000253410"/>
    </source>
</evidence>
<proteinExistence type="inferred from homology"/>
<dbReference type="GO" id="GO:0016853">
    <property type="term" value="F:isomerase activity"/>
    <property type="evidence" value="ECO:0007669"/>
    <property type="project" value="UniProtKB-KW"/>
</dbReference>
<reference evidence="3 4" key="1">
    <citation type="submission" date="2018-05" db="EMBL/GenBank/DDBJ databases">
        <title>Chitinophaga sp. K3CV102501T nov., isolated from isolated from a monsoon evergreen broad-leaved forest soil.</title>
        <authorList>
            <person name="Lv Y."/>
        </authorList>
    </citation>
    <scope>NUCLEOTIDE SEQUENCE [LARGE SCALE GENOMIC DNA]</scope>
    <source>
        <strain evidence="3 4">GDMCC 1.1325</strain>
    </source>
</reference>
<dbReference type="InterPro" id="IPR003331">
    <property type="entry name" value="UDP_GlcNAc_Epimerase_2_dom"/>
</dbReference>
<dbReference type="PANTHER" id="PTHR43174:SF1">
    <property type="entry name" value="UDP-N-ACETYLGLUCOSAMINE 2-EPIMERASE"/>
    <property type="match status" value="1"/>
</dbReference>
<name>A0A365Y1I5_9BACT</name>
<keyword evidence="4" id="KW-1185">Reference proteome</keyword>
<dbReference type="SUPFAM" id="SSF53756">
    <property type="entry name" value="UDP-Glycosyltransferase/glycogen phosphorylase"/>
    <property type="match status" value="1"/>
</dbReference>
<evidence type="ECO:0000259" key="2">
    <source>
        <dbReference type="Pfam" id="PF02350"/>
    </source>
</evidence>
<accession>A0A365Y1I5</accession>
<dbReference type="Gene3D" id="3.40.50.2000">
    <property type="entry name" value="Glycogen Phosphorylase B"/>
    <property type="match status" value="3"/>
</dbReference>
<comment type="similarity">
    <text evidence="1">Belongs to the UDP-N-acetylglucosamine 2-epimerase family.</text>
</comment>
<protein>
    <recommendedName>
        <fullName evidence="2">UDP-N-acetylglucosamine 2-epimerase domain-containing protein</fullName>
    </recommendedName>
</protein>
<dbReference type="AlphaFoldDB" id="A0A365Y1I5"/>